<evidence type="ECO:0000313" key="3">
    <source>
        <dbReference type="Proteomes" id="UP000181980"/>
    </source>
</evidence>
<proteinExistence type="predicted"/>
<keyword evidence="3" id="KW-1185">Reference proteome</keyword>
<evidence type="ECO:0000313" key="2">
    <source>
        <dbReference type="EMBL" id="SEE82307.1"/>
    </source>
</evidence>
<evidence type="ECO:0008006" key="4">
    <source>
        <dbReference type="Google" id="ProtNLM"/>
    </source>
</evidence>
<dbReference type="OrthoDB" id="5183945at2"/>
<accession>A0A1H5M0R5</accession>
<sequence length="167" mass="17900">MSRAWWRHNRVALPVMVVALAALAWPASETARDLWWPRGEHVAVSPGGDGRAVVGEVSLRLAEFGRAGDVPDEPPPDGFTAWRAELASEGGDEPLSCTVQLQDGDGNRYTAGSRYLPSYDDESIGVDCGGPEGGGVVYFLLPDDADPGLVRVSALELLPEYWSLPVP</sequence>
<keyword evidence="1" id="KW-0732">Signal</keyword>
<dbReference type="RefSeq" id="WP_069113370.1">
    <property type="nucleotide sequence ID" value="NZ_FNUC01000003.1"/>
</dbReference>
<evidence type="ECO:0000256" key="1">
    <source>
        <dbReference type="SAM" id="SignalP"/>
    </source>
</evidence>
<dbReference type="AlphaFoldDB" id="A0A1H5M0R5"/>
<gene>
    <name evidence="2" type="ORF">SAMN04488561_2849</name>
</gene>
<reference evidence="3" key="1">
    <citation type="submission" date="2016-10" db="EMBL/GenBank/DDBJ databases">
        <authorList>
            <person name="Varghese N."/>
            <person name="Submissions S."/>
        </authorList>
    </citation>
    <scope>NUCLEOTIDE SEQUENCE [LARGE SCALE GENOMIC DNA]</scope>
    <source>
        <strain evidence="3">DSM 45237</strain>
    </source>
</reference>
<dbReference type="EMBL" id="FNUC01000003">
    <property type="protein sequence ID" value="SEE82307.1"/>
    <property type="molecule type" value="Genomic_DNA"/>
</dbReference>
<protein>
    <recommendedName>
        <fullName evidence="4">DUF4352 domain-containing protein</fullName>
    </recommendedName>
</protein>
<dbReference type="STRING" id="561176.SAMN04488561_2849"/>
<feature type="chain" id="PRO_5039287514" description="DUF4352 domain-containing protein" evidence="1">
    <location>
        <begin position="25"/>
        <end position="167"/>
    </location>
</feature>
<feature type="signal peptide" evidence="1">
    <location>
        <begin position="1"/>
        <end position="24"/>
    </location>
</feature>
<organism evidence="2 3">
    <name type="scientific">Jiangella alba</name>
    <dbReference type="NCBI Taxonomy" id="561176"/>
    <lineage>
        <taxon>Bacteria</taxon>
        <taxon>Bacillati</taxon>
        <taxon>Actinomycetota</taxon>
        <taxon>Actinomycetes</taxon>
        <taxon>Jiangellales</taxon>
        <taxon>Jiangellaceae</taxon>
        <taxon>Jiangella</taxon>
    </lineage>
</organism>
<dbReference type="Proteomes" id="UP000181980">
    <property type="component" value="Unassembled WGS sequence"/>
</dbReference>
<name>A0A1H5M0R5_9ACTN</name>